<dbReference type="EMBL" id="UGNW01000001">
    <property type="protein sequence ID" value="STX33049.1"/>
    <property type="molecule type" value="Genomic_DNA"/>
</dbReference>
<dbReference type="Gene3D" id="3.30.1330.230">
    <property type="match status" value="1"/>
</dbReference>
<sequence>MNYERQMPSWMAMGKAKLTLNQLNLHADFQQYGSEIKTFHCKLIDDQSHSIFYGCGKGIGIQSMVSACFEALEHYAVFDFCQKNQNNYFSLSDPRIANPLKTHQLLTPSIYQETGELPFARFEEIASGEILYYPLYLIDPRYAKSPAARDEFNYEPYSWQACDSGIASGTNEDEASIHALNEAIERDAYSLFLIQAFLLHGPVSIIDKDTVPEYLKEMINHIEQVYDEELLLVDITSDIGIPSVLVSLTKQSMPIQPIGCGTSLYKDYALERALLESLQPLHLFNDHLLQNQLKTLSNFAEKPLLAQCAMADIASLSAQFKMKHFDSLPDYKGASSLSHQLDCIIQSIRKQNFSIFKTTIAELDSGFHCLKYIIPGLEQFYLVEIGKHILPNTRGMNFIRNSRLNRRTSACS</sequence>
<dbReference type="InterPro" id="IPR003776">
    <property type="entry name" value="YcaO-like_dom"/>
</dbReference>
<proteinExistence type="predicted"/>
<evidence type="ECO:0000313" key="2">
    <source>
        <dbReference type="EMBL" id="KTC66809.1"/>
    </source>
</evidence>
<dbReference type="RefSeq" id="WP_058525094.1">
    <property type="nucleotide sequence ID" value="NZ_CAAAHV010000044.1"/>
</dbReference>
<dbReference type="STRING" id="28083.Lbir_3111"/>
<evidence type="ECO:0000313" key="4">
    <source>
        <dbReference type="Proteomes" id="UP000054735"/>
    </source>
</evidence>
<dbReference type="Proteomes" id="UP000054735">
    <property type="component" value="Unassembled WGS sequence"/>
</dbReference>
<dbReference type="PANTHER" id="PTHR37809:SF1">
    <property type="entry name" value="RIBOSOMAL PROTEIN S12 METHYLTHIOTRANSFERASE ACCESSORY FACTOR YCAO"/>
    <property type="match status" value="1"/>
</dbReference>
<dbReference type="Pfam" id="PF02624">
    <property type="entry name" value="YcaO"/>
    <property type="match status" value="1"/>
</dbReference>
<evidence type="ECO:0000313" key="5">
    <source>
        <dbReference type="Proteomes" id="UP000255066"/>
    </source>
</evidence>
<dbReference type="AlphaFoldDB" id="A0A378ICX2"/>
<reference evidence="2 4" key="1">
    <citation type="submission" date="2015-11" db="EMBL/GenBank/DDBJ databases">
        <title>Genomic analysis of 38 Legionella species identifies large and diverse effector repertoires.</title>
        <authorList>
            <person name="Burstein D."/>
            <person name="Amaro F."/>
            <person name="Zusman T."/>
            <person name="Lifshitz Z."/>
            <person name="Cohen O."/>
            <person name="Gilbert J.A."/>
            <person name="Pupko T."/>
            <person name="Shuman H.A."/>
            <person name="Segal G."/>
        </authorList>
    </citation>
    <scope>NUCLEOTIDE SEQUENCE [LARGE SCALE GENOMIC DNA]</scope>
    <source>
        <strain evidence="2 4">CDC#1407-AL-14</strain>
    </source>
</reference>
<dbReference type="OrthoDB" id="109999at2"/>
<name>A0A378ICX2_9GAMM</name>
<reference evidence="3 5" key="2">
    <citation type="submission" date="2018-06" db="EMBL/GenBank/DDBJ databases">
        <authorList>
            <consortium name="Pathogen Informatics"/>
            <person name="Doyle S."/>
        </authorList>
    </citation>
    <scope>NUCLEOTIDE SEQUENCE [LARGE SCALE GENOMIC DNA]</scope>
    <source>
        <strain evidence="3 5">NCTC12437</strain>
    </source>
</reference>
<organism evidence="3 5">
    <name type="scientific">Legionella birminghamensis</name>
    <dbReference type="NCBI Taxonomy" id="28083"/>
    <lineage>
        <taxon>Bacteria</taxon>
        <taxon>Pseudomonadati</taxon>
        <taxon>Pseudomonadota</taxon>
        <taxon>Gammaproteobacteria</taxon>
        <taxon>Legionellales</taxon>
        <taxon>Legionellaceae</taxon>
        <taxon>Legionella</taxon>
    </lineage>
</organism>
<keyword evidence="4" id="KW-1185">Reference proteome</keyword>
<dbReference type="Proteomes" id="UP000255066">
    <property type="component" value="Unassembled WGS sequence"/>
</dbReference>
<dbReference type="PANTHER" id="PTHR37809">
    <property type="entry name" value="RIBOSOMAL PROTEIN S12 METHYLTHIOTRANSFERASE ACCESSORY FACTOR YCAO"/>
    <property type="match status" value="1"/>
</dbReference>
<dbReference type="EMBL" id="LNXT01000052">
    <property type="protein sequence ID" value="KTC66809.1"/>
    <property type="molecule type" value="Genomic_DNA"/>
</dbReference>
<dbReference type="PROSITE" id="PS51664">
    <property type="entry name" value="YCAO"/>
    <property type="match status" value="1"/>
</dbReference>
<gene>
    <name evidence="2" type="ORF">Lbir_3111</name>
    <name evidence="3" type="ORF">NCTC12437_02867</name>
</gene>
<evidence type="ECO:0000259" key="1">
    <source>
        <dbReference type="PROSITE" id="PS51664"/>
    </source>
</evidence>
<accession>A0A378ICX2</accession>
<protein>
    <submittedName>
        <fullName evidence="3">Bacteriocin biosynthesis docking scaffold, SagD family</fullName>
    </submittedName>
</protein>
<feature type="domain" description="YcaO" evidence="1">
    <location>
        <begin position="54"/>
        <end position="412"/>
    </location>
</feature>
<evidence type="ECO:0000313" key="3">
    <source>
        <dbReference type="EMBL" id="STX33049.1"/>
    </source>
</evidence>